<dbReference type="AlphaFoldDB" id="A0A1V3BYZ5"/>
<dbReference type="SUPFAM" id="SSF117987">
    <property type="entry name" value="CRISPR-associated protein"/>
    <property type="match status" value="1"/>
</dbReference>
<dbReference type="Proteomes" id="UP000189004">
    <property type="component" value="Unassembled WGS sequence"/>
</dbReference>
<dbReference type="EMBL" id="MCOK01000001">
    <property type="protein sequence ID" value="OOC53623.1"/>
    <property type="molecule type" value="Genomic_DNA"/>
</dbReference>
<accession>A0A7Z0BL40</accession>
<dbReference type="Gene3D" id="3.30.70.1210">
    <property type="entry name" value="Crispr-associated protein, domain 2"/>
    <property type="match status" value="1"/>
</dbReference>
<evidence type="ECO:0000313" key="2">
    <source>
        <dbReference type="EMBL" id="NYH54871.1"/>
    </source>
</evidence>
<keyword evidence="4" id="KW-1185">Reference proteome</keyword>
<dbReference type="OrthoDB" id="3426614at2"/>
<name>A0A1V3BYZ5_9ACTN</name>
<evidence type="ECO:0000313" key="3">
    <source>
        <dbReference type="EMBL" id="OOC53623.1"/>
    </source>
</evidence>
<evidence type="ECO:0008006" key="6">
    <source>
        <dbReference type="Google" id="ProtNLM"/>
    </source>
</evidence>
<reference evidence="3" key="2">
    <citation type="submission" date="2016-08" db="EMBL/GenBank/DDBJ databases">
        <authorList>
            <person name="Seilhamer J.J."/>
        </authorList>
    </citation>
    <scope>NUCLEOTIDE SEQUENCE [LARGE SCALE GENOMIC DNA]</scope>
    <source>
        <strain evidence="3">UTMC102</strain>
    </source>
</reference>
<organism evidence="3 4">
    <name type="scientific">Nocardiopsis sinuspersici</name>
    <dbReference type="NCBI Taxonomy" id="501010"/>
    <lineage>
        <taxon>Bacteria</taxon>
        <taxon>Bacillati</taxon>
        <taxon>Actinomycetota</taxon>
        <taxon>Actinomycetes</taxon>
        <taxon>Streptosporangiales</taxon>
        <taxon>Nocardiopsidaceae</taxon>
        <taxon>Nocardiopsis</taxon>
    </lineage>
</organism>
<evidence type="ECO:0000313" key="5">
    <source>
        <dbReference type="Proteomes" id="UP000584931"/>
    </source>
</evidence>
<sequence>MYLARIKLDPKRSAGMDQWAVMGRAVRRAVDPDPGSDARVLWARTSPNTLVVSSDTAPAWGKVPGAVSAAIHPMPRYAEGETVRWELITAPTAQRAAEPTDEEPQPRPRGKRVPLAEEEFEDWLDGKFAGALSVTSVRWKHLGGRPARYHFTGEAVVQDSEVLQELCLNGIGAGTATGAGLLLASPLAPQ</sequence>
<dbReference type="Gene3D" id="3.30.70.1200">
    <property type="entry name" value="Crispr-associated protein, domain 1"/>
    <property type="match status" value="1"/>
</dbReference>
<protein>
    <recommendedName>
        <fullName evidence="6">Type I-E CRISPR-associated protein Cas6/Cse3/CasE</fullName>
    </recommendedName>
</protein>
<evidence type="ECO:0000256" key="1">
    <source>
        <dbReference type="SAM" id="MobiDB-lite"/>
    </source>
</evidence>
<reference evidence="4" key="1">
    <citation type="submission" date="2016-08" db="EMBL/GenBank/DDBJ databases">
        <authorList>
            <person name="Tokovenko B."/>
            <person name="Kalinowski J."/>
        </authorList>
    </citation>
    <scope>NUCLEOTIDE SEQUENCE [LARGE SCALE GENOMIC DNA]</scope>
    <source>
        <strain evidence="4">UTMC102</strain>
    </source>
</reference>
<dbReference type="InterPro" id="IPR010179">
    <property type="entry name" value="CRISPR-assoc_prot_Cse3"/>
</dbReference>
<dbReference type="RefSeq" id="WP_077690013.1">
    <property type="nucleotide sequence ID" value="NZ_JACCHL010000001.1"/>
</dbReference>
<evidence type="ECO:0000313" key="4">
    <source>
        <dbReference type="Proteomes" id="UP000189004"/>
    </source>
</evidence>
<accession>A0A1V3BYZ5</accession>
<feature type="region of interest" description="Disordered" evidence="1">
    <location>
        <begin position="91"/>
        <end position="113"/>
    </location>
</feature>
<comment type="caution">
    <text evidence="3">The sequence shown here is derived from an EMBL/GenBank/DDBJ whole genome shotgun (WGS) entry which is preliminary data.</text>
</comment>
<gene>
    <name evidence="2" type="ORF">HNR06_004460</name>
    <name evidence="3" type="ORF">NOSIN_07270</name>
</gene>
<dbReference type="Pfam" id="PF08798">
    <property type="entry name" value="CRISPR_assoc"/>
    <property type="match status" value="1"/>
</dbReference>
<dbReference type="Proteomes" id="UP000584931">
    <property type="component" value="Unassembled WGS sequence"/>
</dbReference>
<dbReference type="SMART" id="SM01101">
    <property type="entry name" value="CRISPR_assoc"/>
    <property type="match status" value="1"/>
</dbReference>
<reference evidence="2 5" key="3">
    <citation type="submission" date="2020-07" db="EMBL/GenBank/DDBJ databases">
        <title>Sequencing the genomes of 1000 actinobacteria strains.</title>
        <authorList>
            <person name="Klenk H.-P."/>
        </authorList>
    </citation>
    <scope>NUCLEOTIDE SEQUENCE [LARGE SCALE GENOMIC DNA]</scope>
    <source>
        <strain evidence="2 5">DSM 45278</strain>
    </source>
</reference>
<dbReference type="EMBL" id="JACCHL010000001">
    <property type="protein sequence ID" value="NYH54871.1"/>
    <property type="molecule type" value="Genomic_DNA"/>
</dbReference>
<proteinExistence type="predicted"/>